<organism evidence="1 2">
    <name type="scientific">Erwinia tracheiphila</name>
    <dbReference type="NCBI Taxonomy" id="65700"/>
    <lineage>
        <taxon>Bacteria</taxon>
        <taxon>Pseudomonadati</taxon>
        <taxon>Pseudomonadota</taxon>
        <taxon>Gammaproteobacteria</taxon>
        <taxon>Enterobacterales</taxon>
        <taxon>Erwiniaceae</taxon>
        <taxon>Erwinia</taxon>
    </lineage>
</organism>
<proteinExistence type="predicted"/>
<dbReference type="RefSeq" id="WP_233480261.1">
    <property type="nucleotide sequence ID" value="NZ_CP013970.1"/>
</dbReference>
<name>A0A345CT67_9GAMM</name>
<evidence type="ECO:0000313" key="2">
    <source>
        <dbReference type="Proteomes" id="UP000264980"/>
    </source>
</evidence>
<protein>
    <submittedName>
        <fullName evidence="1">Uncharacterized protein</fullName>
    </submittedName>
</protein>
<sequence>MQLTWFVHDPVDTDTAAELLSRYAARKIQTKKTLATDPRLWLVSALLPEYNREPRQDRTYQQRIWS</sequence>
<dbReference type="Proteomes" id="UP000264980">
    <property type="component" value="Chromosome"/>
</dbReference>
<dbReference type="AlphaFoldDB" id="A0A345CT67"/>
<dbReference type="EMBL" id="CP013970">
    <property type="protein sequence ID" value="AXF76634.1"/>
    <property type="molecule type" value="Genomic_DNA"/>
</dbReference>
<gene>
    <name evidence="1" type="ORF">AV903_12235</name>
</gene>
<evidence type="ECO:0000313" key="1">
    <source>
        <dbReference type="EMBL" id="AXF76634.1"/>
    </source>
</evidence>
<accession>A0A345CT67</accession>
<reference evidence="1 2" key="1">
    <citation type="submission" date="2016-01" db="EMBL/GenBank/DDBJ databases">
        <authorList>
            <person name="Oliw E.H."/>
        </authorList>
    </citation>
    <scope>NUCLEOTIDE SEQUENCE [LARGE SCALE GENOMIC DNA]</scope>
    <source>
        <strain evidence="1 2">MDcuke</strain>
    </source>
</reference>